<dbReference type="EMBL" id="QJKC01000031">
    <property type="protein sequence ID" value="PXX38871.1"/>
    <property type="molecule type" value="Genomic_DNA"/>
</dbReference>
<dbReference type="AlphaFoldDB" id="A0A318IWY3"/>
<keyword evidence="4" id="KW-1185">Reference proteome</keyword>
<reference evidence="3 4" key="1">
    <citation type="submission" date="2018-05" db="EMBL/GenBank/DDBJ databases">
        <title>Genomic Encyclopedia of Type Strains, Phase IV (KMG-IV): sequencing the most valuable type-strain genomes for metagenomic binning, comparative biology and taxonomic classification.</title>
        <authorList>
            <person name="Goeker M."/>
        </authorList>
    </citation>
    <scope>NUCLEOTIDE SEQUENCE [LARGE SCALE GENOMIC DNA]</scope>
    <source>
        <strain evidence="3 4">DSM 25134</strain>
    </source>
</reference>
<comment type="caution">
    <text evidence="3">The sequence shown here is derived from an EMBL/GenBank/DDBJ whole genome shotgun (WGS) entry which is preliminary data.</text>
</comment>
<gene>
    <name evidence="3" type="ORF">DFR38_13119</name>
</gene>
<proteinExistence type="predicted"/>
<dbReference type="PANTHER" id="PTHR35936">
    <property type="entry name" value="MEMBRANE-BOUND LYTIC MUREIN TRANSGLYCOSYLASE F"/>
    <property type="match status" value="1"/>
</dbReference>
<dbReference type="Proteomes" id="UP000248395">
    <property type="component" value="Unassembled WGS sequence"/>
</dbReference>
<evidence type="ECO:0000259" key="2">
    <source>
        <dbReference type="SMART" id="SM00062"/>
    </source>
</evidence>
<dbReference type="Pfam" id="PF00497">
    <property type="entry name" value="SBP_bac_3"/>
    <property type="match status" value="1"/>
</dbReference>
<accession>A0A318IWY3</accession>
<feature type="domain" description="Solute-binding protein family 3/N-terminal" evidence="2">
    <location>
        <begin position="27"/>
        <end position="254"/>
    </location>
</feature>
<dbReference type="SUPFAM" id="SSF53850">
    <property type="entry name" value="Periplasmic binding protein-like II"/>
    <property type="match status" value="1"/>
</dbReference>
<evidence type="ECO:0000313" key="4">
    <source>
        <dbReference type="Proteomes" id="UP000248395"/>
    </source>
</evidence>
<evidence type="ECO:0000256" key="1">
    <source>
        <dbReference type="ARBA" id="ARBA00022729"/>
    </source>
</evidence>
<dbReference type="OrthoDB" id="5457351at2"/>
<dbReference type="Gene3D" id="3.40.190.10">
    <property type="entry name" value="Periplasmic binding protein-like II"/>
    <property type="match status" value="2"/>
</dbReference>
<sequence>MVPSLPRILLPLALLCISTAIDALPRSLLFVTQIFPPIIEDAGGDKLGGAQVEILQEACRRLEWRCEVRAMVWKRALRTISLGEADGLLLVQDVAERRAVMELSLPVLLSSYGLYVLNGNPLRYRQPADLSGHVLAVYGPSLSQVNGEQLLQGVAGVTEQVEPDPQTVLRKLAAGRYGATAVAFSNADIARYWIQHDGLSTVHQLATIKSISYLFGFTRSRLQPGTLDAFNQVLLSMCRDGSMSRLAGRYGLLSAGCH</sequence>
<protein>
    <submittedName>
        <fullName evidence="3">Polar amino acid transport system substrate-binding protein</fullName>
    </submittedName>
</protein>
<organism evidence="3 4">
    <name type="scientific">Aquitalea magnusonii</name>
    <dbReference type="NCBI Taxonomy" id="332411"/>
    <lineage>
        <taxon>Bacteria</taxon>
        <taxon>Pseudomonadati</taxon>
        <taxon>Pseudomonadota</taxon>
        <taxon>Betaproteobacteria</taxon>
        <taxon>Neisseriales</taxon>
        <taxon>Chromobacteriaceae</taxon>
        <taxon>Aquitalea</taxon>
    </lineage>
</organism>
<dbReference type="PANTHER" id="PTHR35936:SF19">
    <property type="entry name" value="AMINO-ACID-BINDING PROTEIN YXEM-RELATED"/>
    <property type="match status" value="1"/>
</dbReference>
<keyword evidence="1" id="KW-0732">Signal</keyword>
<evidence type="ECO:0000313" key="3">
    <source>
        <dbReference type="EMBL" id="PXX38871.1"/>
    </source>
</evidence>
<dbReference type="RefSeq" id="WP_158527776.1">
    <property type="nucleotide sequence ID" value="NZ_LNQU01000069.1"/>
</dbReference>
<dbReference type="InterPro" id="IPR001638">
    <property type="entry name" value="Solute-binding_3/MltF_N"/>
</dbReference>
<dbReference type="SMART" id="SM00062">
    <property type="entry name" value="PBPb"/>
    <property type="match status" value="1"/>
</dbReference>
<name>A0A318IWY3_9NEIS</name>